<proteinExistence type="inferred from homology"/>
<evidence type="ECO:0000259" key="4">
    <source>
        <dbReference type="Pfam" id="PF00389"/>
    </source>
</evidence>
<dbReference type="Pfam" id="PF00389">
    <property type="entry name" value="2-Hacid_dh"/>
    <property type="match status" value="1"/>
</dbReference>
<keyword evidence="1 3" id="KW-0560">Oxidoreductase</keyword>
<dbReference type="SUPFAM" id="SSF51735">
    <property type="entry name" value="NAD(P)-binding Rossmann-fold domains"/>
    <property type="match status" value="1"/>
</dbReference>
<dbReference type="InterPro" id="IPR029753">
    <property type="entry name" value="D-isomer_DH_CS"/>
</dbReference>
<dbReference type="PANTHER" id="PTHR10996:SF119">
    <property type="entry name" value="FI03731P-RELATED"/>
    <property type="match status" value="1"/>
</dbReference>
<dbReference type="InterPro" id="IPR050223">
    <property type="entry name" value="D-isomer_2-hydroxyacid_DH"/>
</dbReference>
<dbReference type="SUPFAM" id="SSF52283">
    <property type="entry name" value="Formate/glycerate dehydrogenase catalytic domain-like"/>
    <property type="match status" value="1"/>
</dbReference>
<organism evidence="6 7">
    <name type="scientific">Atta colombica</name>
    <dbReference type="NCBI Taxonomy" id="520822"/>
    <lineage>
        <taxon>Eukaryota</taxon>
        <taxon>Metazoa</taxon>
        <taxon>Ecdysozoa</taxon>
        <taxon>Arthropoda</taxon>
        <taxon>Hexapoda</taxon>
        <taxon>Insecta</taxon>
        <taxon>Pterygota</taxon>
        <taxon>Neoptera</taxon>
        <taxon>Endopterygota</taxon>
        <taxon>Hymenoptera</taxon>
        <taxon>Apocrita</taxon>
        <taxon>Aculeata</taxon>
        <taxon>Formicoidea</taxon>
        <taxon>Formicidae</taxon>
        <taxon>Myrmicinae</taxon>
        <taxon>Atta</taxon>
    </lineage>
</organism>
<evidence type="ECO:0000259" key="5">
    <source>
        <dbReference type="Pfam" id="PF02826"/>
    </source>
</evidence>
<evidence type="ECO:0000256" key="1">
    <source>
        <dbReference type="ARBA" id="ARBA00023002"/>
    </source>
</evidence>
<name>A0A151I2T8_9HYME</name>
<dbReference type="EMBL" id="KQ976518">
    <property type="protein sequence ID" value="KYM82196.1"/>
    <property type="molecule type" value="Genomic_DNA"/>
</dbReference>
<dbReference type="InterPro" id="IPR036291">
    <property type="entry name" value="NAD(P)-bd_dom_sf"/>
</dbReference>
<accession>A0A151I2T8</accession>
<comment type="similarity">
    <text evidence="3">Belongs to the D-isomer specific 2-hydroxyacid dehydrogenase family.</text>
</comment>
<dbReference type="PROSITE" id="PS00671">
    <property type="entry name" value="D_2_HYDROXYACID_DH_3"/>
    <property type="match status" value="1"/>
</dbReference>
<evidence type="ECO:0000313" key="7">
    <source>
        <dbReference type="Proteomes" id="UP000078540"/>
    </source>
</evidence>
<dbReference type="GO" id="GO:0030267">
    <property type="term" value="F:glyoxylate reductase (NADPH) activity"/>
    <property type="evidence" value="ECO:0007669"/>
    <property type="project" value="TreeGrafter"/>
</dbReference>
<feature type="domain" description="D-isomer specific 2-hydroxyacid dehydrogenase catalytic" evidence="4">
    <location>
        <begin position="12"/>
        <end position="306"/>
    </location>
</feature>
<dbReference type="Pfam" id="PF02826">
    <property type="entry name" value="2-Hacid_dh_C"/>
    <property type="match status" value="1"/>
</dbReference>
<keyword evidence="7" id="KW-1185">Reference proteome</keyword>
<protein>
    <recommendedName>
        <fullName evidence="2">Glyoxylate reductase/hydroxypyruvate reductase</fullName>
    </recommendedName>
</protein>
<dbReference type="PANTHER" id="PTHR10996">
    <property type="entry name" value="2-HYDROXYACID DEHYDROGENASE-RELATED"/>
    <property type="match status" value="1"/>
</dbReference>
<gene>
    <name evidence="6" type="ORF">ALC53_07344</name>
</gene>
<dbReference type="Gene3D" id="3.40.50.720">
    <property type="entry name" value="NAD(P)-binding Rossmann-like Domain"/>
    <property type="match status" value="2"/>
</dbReference>
<evidence type="ECO:0000256" key="3">
    <source>
        <dbReference type="RuleBase" id="RU003719"/>
    </source>
</evidence>
<dbReference type="AlphaFoldDB" id="A0A151I2T8"/>
<dbReference type="CDD" id="cd05301">
    <property type="entry name" value="GDH"/>
    <property type="match status" value="1"/>
</dbReference>
<dbReference type="STRING" id="520822.A0A151I2T8"/>
<keyword evidence="6" id="KW-0670">Pyruvate</keyword>
<evidence type="ECO:0000256" key="2">
    <source>
        <dbReference type="ARBA" id="ARBA00073306"/>
    </source>
</evidence>
<dbReference type="GO" id="GO:0051287">
    <property type="term" value="F:NAD binding"/>
    <property type="evidence" value="ECO:0007669"/>
    <property type="project" value="InterPro"/>
</dbReference>
<dbReference type="Proteomes" id="UP000078540">
    <property type="component" value="Unassembled WGS sequence"/>
</dbReference>
<dbReference type="FunFam" id="3.40.50.720:FF:000026">
    <property type="entry name" value="Glyoxylate/hydroxypyruvate reductase B"/>
    <property type="match status" value="1"/>
</dbReference>
<evidence type="ECO:0000313" key="6">
    <source>
        <dbReference type="EMBL" id="KYM82196.1"/>
    </source>
</evidence>
<dbReference type="InterPro" id="IPR006139">
    <property type="entry name" value="D-isomer_2_OHA_DH_cat_dom"/>
</dbReference>
<reference evidence="6 7" key="1">
    <citation type="submission" date="2015-09" db="EMBL/GenBank/DDBJ databases">
        <title>Atta colombica WGS genome.</title>
        <authorList>
            <person name="Nygaard S."/>
            <person name="Hu H."/>
            <person name="Boomsma J."/>
            <person name="Zhang G."/>
        </authorList>
    </citation>
    <scope>NUCLEOTIDE SEQUENCE [LARGE SCALE GENOMIC DNA]</scope>
    <source>
        <strain evidence="6">Treedump-2</strain>
        <tissue evidence="6">Whole body</tissue>
    </source>
</reference>
<dbReference type="GO" id="GO:0008465">
    <property type="term" value="F:hydroxypyruvate reductase (NADH) activity"/>
    <property type="evidence" value="ECO:0007669"/>
    <property type="project" value="TreeGrafter"/>
</dbReference>
<sequence length="310" mass="33726">MSLPALPRVLVSSNDVPAPGIDLLRTKCNVTIIPADISTREQMLQALPGHDAVFLASHHIVNSEFLDVAGPNLKVVSTMSTGYDHLDVPEIKRRGIKVGHTPIVVSTAVAEIAVLLILSAARRAHEGRIKLEEGESRLTPQWLLGQDLRGSTVGIFGLGNIGQAIVKRLMGFEVGRDELGATFVSLDELLKQSDFIVISAALNDETRRLFDDNTFDKMKKTAIFVNVSRGQIVNTDSLVRALRNKKIFAAGLDVTEPEPLPPDHELLKLPNVAITPHMGSATIKTRNDMSIVAAQNILDGLEDKPLIYSL</sequence>
<dbReference type="GO" id="GO:0005829">
    <property type="term" value="C:cytosol"/>
    <property type="evidence" value="ECO:0007669"/>
    <property type="project" value="TreeGrafter"/>
</dbReference>
<dbReference type="InterPro" id="IPR006140">
    <property type="entry name" value="D-isomer_DH_NAD-bd"/>
</dbReference>
<feature type="domain" description="D-isomer specific 2-hydroxyacid dehydrogenase NAD-binding" evidence="5">
    <location>
        <begin position="115"/>
        <end position="279"/>
    </location>
</feature>